<evidence type="ECO:0000313" key="2">
    <source>
        <dbReference type="EMBL" id="KXJ92009.1"/>
    </source>
</evidence>
<feature type="non-terminal residue" evidence="2">
    <location>
        <position position="69"/>
    </location>
</feature>
<accession>A0A136J4I3</accession>
<feature type="region of interest" description="Disordered" evidence="1">
    <location>
        <begin position="1"/>
        <end position="69"/>
    </location>
</feature>
<reference evidence="3" key="1">
    <citation type="submission" date="2016-02" db="EMBL/GenBank/DDBJ databases">
        <title>Draft genome sequence of Microdochium bolleyi, a fungal endophyte of beachgrass.</title>
        <authorList>
            <consortium name="DOE Joint Genome Institute"/>
            <person name="David A.S."/>
            <person name="May G."/>
            <person name="Haridas S."/>
            <person name="Lim J."/>
            <person name="Wang M."/>
            <person name="Labutti K."/>
            <person name="Lipzen A."/>
            <person name="Barry K."/>
            <person name="Grigoriev I.V."/>
        </authorList>
    </citation>
    <scope>NUCLEOTIDE SEQUENCE [LARGE SCALE GENOMIC DNA]</scope>
    <source>
        <strain evidence="3">J235TASD1</strain>
    </source>
</reference>
<organism evidence="2 3">
    <name type="scientific">Microdochium bolleyi</name>
    <dbReference type="NCBI Taxonomy" id="196109"/>
    <lineage>
        <taxon>Eukaryota</taxon>
        <taxon>Fungi</taxon>
        <taxon>Dikarya</taxon>
        <taxon>Ascomycota</taxon>
        <taxon>Pezizomycotina</taxon>
        <taxon>Sordariomycetes</taxon>
        <taxon>Xylariomycetidae</taxon>
        <taxon>Xylariales</taxon>
        <taxon>Microdochiaceae</taxon>
        <taxon>Microdochium</taxon>
    </lineage>
</organism>
<feature type="compositionally biased region" description="Acidic residues" evidence="1">
    <location>
        <begin position="30"/>
        <end position="42"/>
    </location>
</feature>
<protein>
    <submittedName>
        <fullName evidence="2">Uncharacterized protein</fullName>
    </submittedName>
</protein>
<evidence type="ECO:0000313" key="3">
    <source>
        <dbReference type="Proteomes" id="UP000070501"/>
    </source>
</evidence>
<name>A0A136J4I3_9PEZI</name>
<sequence length="69" mass="7488">MSGPARRGRARQSEEGQVEGDVLQSNQDPDGQEPQDLIDLEPQENFASSYYVPDRVAAGSPIGSRATQQ</sequence>
<feature type="compositionally biased region" description="Basic residues" evidence="1">
    <location>
        <begin position="1"/>
        <end position="10"/>
    </location>
</feature>
<proteinExistence type="predicted"/>
<keyword evidence="3" id="KW-1185">Reference proteome</keyword>
<dbReference type="Proteomes" id="UP000070501">
    <property type="component" value="Unassembled WGS sequence"/>
</dbReference>
<dbReference type="EMBL" id="KQ964249">
    <property type="protein sequence ID" value="KXJ92009.1"/>
    <property type="molecule type" value="Genomic_DNA"/>
</dbReference>
<dbReference type="AlphaFoldDB" id="A0A136J4I3"/>
<dbReference type="STRING" id="196109.A0A136J4I3"/>
<evidence type="ECO:0000256" key="1">
    <source>
        <dbReference type="SAM" id="MobiDB-lite"/>
    </source>
</evidence>
<dbReference type="InParanoid" id="A0A136J4I3"/>
<gene>
    <name evidence="2" type="ORF">Micbo1qcDRAFT_162083</name>
</gene>